<dbReference type="InterPro" id="IPR016167">
    <property type="entry name" value="FAD-bd_PCMH_sub1"/>
</dbReference>
<dbReference type="HAMAP" id="MF_00037">
    <property type="entry name" value="MurB"/>
    <property type="match status" value="1"/>
</dbReference>
<feature type="active site" evidence="20">
    <location>
        <position position="171"/>
    </location>
</feature>
<keyword evidence="12 20" id="KW-0521">NADP</keyword>
<keyword evidence="16 20" id="KW-0131">Cell cycle</keyword>
<evidence type="ECO:0000256" key="2">
    <source>
        <dbReference type="ARBA" id="ARBA00003921"/>
    </source>
</evidence>
<dbReference type="Gene3D" id="3.30.465.10">
    <property type="match status" value="1"/>
</dbReference>
<evidence type="ECO:0000256" key="15">
    <source>
        <dbReference type="ARBA" id="ARBA00023002"/>
    </source>
</evidence>
<evidence type="ECO:0000256" key="1">
    <source>
        <dbReference type="ARBA" id="ARBA00001974"/>
    </source>
</evidence>
<keyword evidence="8 20" id="KW-0963">Cytoplasm</keyword>
<dbReference type="SUPFAM" id="SSF56194">
    <property type="entry name" value="Uridine diphospho-N-Acetylenolpyruvylglucosamine reductase, MurB, C-terminal domain"/>
    <property type="match status" value="1"/>
</dbReference>
<dbReference type="Gene3D" id="3.90.78.10">
    <property type="entry name" value="UDP-N-acetylenolpyruvoylglucosamine reductase, C-terminal domain"/>
    <property type="match status" value="1"/>
</dbReference>
<evidence type="ECO:0000256" key="18">
    <source>
        <dbReference type="ARBA" id="ARBA00031026"/>
    </source>
</evidence>
<dbReference type="Pfam" id="PF01565">
    <property type="entry name" value="FAD_binding_4"/>
    <property type="match status" value="1"/>
</dbReference>
<gene>
    <name evidence="20" type="primary">murB</name>
    <name evidence="22" type="ORF">BFW38_04850</name>
</gene>
<dbReference type="InterPro" id="IPR036635">
    <property type="entry name" value="MurB_C_sf"/>
</dbReference>
<dbReference type="EC" id="1.3.1.98" evidence="6 20"/>
<keyword evidence="23" id="KW-1185">Reference proteome</keyword>
<dbReference type="STRING" id="197479.BFW38_04850"/>
<evidence type="ECO:0000259" key="21">
    <source>
        <dbReference type="PROSITE" id="PS51387"/>
    </source>
</evidence>
<dbReference type="GO" id="GO:0071949">
    <property type="term" value="F:FAD binding"/>
    <property type="evidence" value="ECO:0007669"/>
    <property type="project" value="InterPro"/>
</dbReference>
<dbReference type="SUPFAM" id="SSF56176">
    <property type="entry name" value="FAD-binding/transporter-associated domain-like"/>
    <property type="match status" value="1"/>
</dbReference>
<evidence type="ECO:0000256" key="8">
    <source>
        <dbReference type="ARBA" id="ARBA00022490"/>
    </source>
</evidence>
<evidence type="ECO:0000256" key="16">
    <source>
        <dbReference type="ARBA" id="ARBA00023306"/>
    </source>
</evidence>
<dbReference type="OrthoDB" id="9804753at2"/>
<evidence type="ECO:0000256" key="13">
    <source>
        <dbReference type="ARBA" id="ARBA00022960"/>
    </source>
</evidence>
<evidence type="ECO:0000256" key="12">
    <source>
        <dbReference type="ARBA" id="ARBA00022857"/>
    </source>
</evidence>
<evidence type="ECO:0000256" key="6">
    <source>
        <dbReference type="ARBA" id="ARBA00012518"/>
    </source>
</evidence>
<dbReference type="InterPro" id="IPR016169">
    <property type="entry name" value="FAD-bd_PCMH_sub2"/>
</dbReference>
<dbReference type="EMBL" id="MDTQ01000001">
    <property type="protein sequence ID" value="ODC02977.1"/>
    <property type="molecule type" value="Genomic_DNA"/>
</dbReference>
<name>A0A1E2V7L8_9GAMM</name>
<keyword evidence="13 20" id="KW-0133">Cell shape</keyword>
<evidence type="ECO:0000256" key="11">
    <source>
        <dbReference type="ARBA" id="ARBA00022827"/>
    </source>
</evidence>
<organism evidence="22 23">
    <name type="scientific">Terasakiispira papahanaumokuakeensis</name>
    <dbReference type="NCBI Taxonomy" id="197479"/>
    <lineage>
        <taxon>Bacteria</taxon>
        <taxon>Pseudomonadati</taxon>
        <taxon>Pseudomonadota</taxon>
        <taxon>Gammaproteobacteria</taxon>
        <taxon>Oceanospirillales</taxon>
        <taxon>Terasakiispira</taxon>
    </lineage>
</organism>
<proteinExistence type="inferred from homology"/>
<protein>
    <recommendedName>
        <fullName evidence="7 20">UDP-N-acetylenolpyruvoylglucosamine reductase</fullName>
        <ecNumber evidence="6 20">1.3.1.98</ecNumber>
    </recommendedName>
    <alternativeName>
        <fullName evidence="18 20">UDP-N-acetylmuramate dehydrogenase</fullName>
    </alternativeName>
</protein>
<dbReference type="PROSITE" id="PS51387">
    <property type="entry name" value="FAD_PCMH"/>
    <property type="match status" value="1"/>
</dbReference>
<keyword evidence="17 20" id="KW-0961">Cell wall biogenesis/degradation</keyword>
<evidence type="ECO:0000313" key="23">
    <source>
        <dbReference type="Proteomes" id="UP000094291"/>
    </source>
</evidence>
<comment type="cofactor">
    <cofactor evidence="1 20">
        <name>FAD</name>
        <dbReference type="ChEBI" id="CHEBI:57692"/>
    </cofactor>
</comment>
<keyword evidence="14 20" id="KW-0573">Peptidoglycan synthesis</keyword>
<keyword evidence="10 20" id="KW-0285">Flavoprotein</keyword>
<evidence type="ECO:0000256" key="9">
    <source>
        <dbReference type="ARBA" id="ARBA00022618"/>
    </source>
</evidence>
<keyword evidence="9 20" id="KW-0132">Cell division</keyword>
<keyword evidence="15 20" id="KW-0560">Oxidoreductase</keyword>
<comment type="catalytic activity">
    <reaction evidence="19 20">
        <text>UDP-N-acetyl-alpha-D-muramate + NADP(+) = UDP-N-acetyl-3-O-(1-carboxyvinyl)-alpha-D-glucosamine + NADPH + H(+)</text>
        <dbReference type="Rhea" id="RHEA:12248"/>
        <dbReference type="ChEBI" id="CHEBI:15378"/>
        <dbReference type="ChEBI" id="CHEBI:57783"/>
        <dbReference type="ChEBI" id="CHEBI:58349"/>
        <dbReference type="ChEBI" id="CHEBI:68483"/>
        <dbReference type="ChEBI" id="CHEBI:70757"/>
        <dbReference type="EC" id="1.3.1.98"/>
    </reaction>
</comment>
<dbReference type="PANTHER" id="PTHR21071">
    <property type="entry name" value="UDP-N-ACETYLENOLPYRUVOYLGLUCOSAMINE REDUCTASE"/>
    <property type="match status" value="1"/>
</dbReference>
<dbReference type="UniPathway" id="UPA00219"/>
<keyword evidence="11 20" id="KW-0274">FAD</keyword>
<dbReference type="GO" id="GO:0071555">
    <property type="term" value="P:cell wall organization"/>
    <property type="evidence" value="ECO:0007669"/>
    <property type="project" value="UniProtKB-KW"/>
</dbReference>
<dbReference type="Gene3D" id="3.30.43.10">
    <property type="entry name" value="Uridine Diphospho-n-acetylenolpyruvylglucosamine Reductase, domain 2"/>
    <property type="match status" value="1"/>
</dbReference>
<dbReference type="Pfam" id="PF02873">
    <property type="entry name" value="MurB_C"/>
    <property type="match status" value="1"/>
</dbReference>
<evidence type="ECO:0000256" key="4">
    <source>
        <dbReference type="ARBA" id="ARBA00004752"/>
    </source>
</evidence>
<evidence type="ECO:0000256" key="10">
    <source>
        <dbReference type="ARBA" id="ARBA00022630"/>
    </source>
</evidence>
<dbReference type="GO" id="GO:0008762">
    <property type="term" value="F:UDP-N-acetylmuramate dehydrogenase activity"/>
    <property type="evidence" value="ECO:0007669"/>
    <property type="project" value="UniProtKB-UniRule"/>
</dbReference>
<comment type="caution">
    <text evidence="22">The sequence shown here is derived from an EMBL/GenBank/DDBJ whole genome shotgun (WGS) entry which is preliminary data.</text>
</comment>
<dbReference type="InterPro" id="IPR016166">
    <property type="entry name" value="FAD-bd_PCMH"/>
</dbReference>
<dbReference type="NCBIfam" id="NF000755">
    <property type="entry name" value="PRK00046.1"/>
    <property type="match status" value="1"/>
</dbReference>
<dbReference type="AlphaFoldDB" id="A0A1E2V7L8"/>
<comment type="similarity">
    <text evidence="5 20">Belongs to the MurB family.</text>
</comment>
<dbReference type="InterPro" id="IPR011601">
    <property type="entry name" value="MurB_C"/>
</dbReference>
<dbReference type="GO" id="GO:0008360">
    <property type="term" value="P:regulation of cell shape"/>
    <property type="evidence" value="ECO:0007669"/>
    <property type="project" value="UniProtKB-KW"/>
</dbReference>
<dbReference type="GO" id="GO:0051301">
    <property type="term" value="P:cell division"/>
    <property type="evidence" value="ECO:0007669"/>
    <property type="project" value="UniProtKB-KW"/>
</dbReference>
<evidence type="ECO:0000256" key="19">
    <source>
        <dbReference type="ARBA" id="ARBA00048914"/>
    </source>
</evidence>
<comment type="subcellular location">
    <subcellularLocation>
        <location evidence="3 20">Cytoplasm</location>
    </subcellularLocation>
</comment>
<dbReference type="RefSeq" id="WP_068997372.1">
    <property type="nucleotide sequence ID" value="NZ_MDTQ01000001.1"/>
</dbReference>
<comment type="function">
    <text evidence="2 20">Cell wall formation.</text>
</comment>
<reference evidence="22 23" key="1">
    <citation type="submission" date="2016-08" db="EMBL/GenBank/DDBJ databases">
        <authorList>
            <person name="Seilhamer J.J."/>
        </authorList>
    </citation>
    <scope>NUCLEOTIDE SEQUENCE [LARGE SCALE GENOMIC DNA]</scope>
    <source>
        <strain evidence="22 23">PH27A</strain>
    </source>
</reference>
<comment type="pathway">
    <text evidence="4 20">Cell wall biogenesis; peptidoglycan biosynthesis.</text>
</comment>
<evidence type="ECO:0000256" key="7">
    <source>
        <dbReference type="ARBA" id="ARBA00015188"/>
    </source>
</evidence>
<sequence length="343" mass="37477">MSQTIPVSLFRPQVDLTSLNTLGLPARADYLAQPDSLTALQAALAEAAEAVHPVLLLGGGSNLMLPPQLHAWVIQPCLNGMACLQDDGDHVIWRVEAGVNWHQLVMQSVQQGLYGLENLALIPGQVGAAPIQNIGAYGVELKDVLLNVEVMAVADGQHTTLSVDDCALGYRDSRFKHDWQDQWVITALHLRLRRQGTPVLGYGDLAERLAGQVPTPEAIANTVIQIRQEKLPDPKVLGNAGSFFKNPIIPVDQATRLRDTYPQMPQHPTTDGQVKIPAAWLIDQCGLKGLRHGAFGVHQRQPLVLVHFGGGDLRGLLSLAHHIQHHIADRFGIHLEPEPRLIQ</sequence>
<dbReference type="InterPro" id="IPR006094">
    <property type="entry name" value="Oxid_FAD_bind_N"/>
</dbReference>
<dbReference type="InterPro" id="IPR036318">
    <property type="entry name" value="FAD-bd_PCMH-like_sf"/>
</dbReference>
<evidence type="ECO:0000256" key="3">
    <source>
        <dbReference type="ARBA" id="ARBA00004496"/>
    </source>
</evidence>
<dbReference type="GO" id="GO:0005829">
    <property type="term" value="C:cytosol"/>
    <property type="evidence" value="ECO:0007669"/>
    <property type="project" value="TreeGrafter"/>
</dbReference>
<feature type="active site" description="Proton donor" evidence="20">
    <location>
        <position position="242"/>
    </location>
</feature>
<dbReference type="Proteomes" id="UP000094291">
    <property type="component" value="Unassembled WGS sequence"/>
</dbReference>
<evidence type="ECO:0000313" key="22">
    <source>
        <dbReference type="EMBL" id="ODC02977.1"/>
    </source>
</evidence>
<evidence type="ECO:0000256" key="14">
    <source>
        <dbReference type="ARBA" id="ARBA00022984"/>
    </source>
</evidence>
<feature type="active site" evidence="20">
    <location>
        <position position="338"/>
    </location>
</feature>
<dbReference type="PANTHER" id="PTHR21071:SF4">
    <property type="entry name" value="UDP-N-ACETYLENOLPYRUVOYLGLUCOSAMINE REDUCTASE"/>
    <property type="match status" value="1"/>
</dbReference>
<dbReference type="InterPro" id="IPR003170">
    <property type="entry name" value="MurB"/>
</dbReference>
<evidence type="ECO:0000256" key="17">
    <source>
        <dbReference type="ARBA" id="ARBA00023316"/>
    </source>
</evidence>
<evidence type="ECO:0000256" key="5">
    <source>
        <dbReference type="ARBA" id="ARBA00010485"/>
    </source>
</evidence>
<feature type="domain" description="FAD-binding PCMH-type" evidence="21">
    <location>
        <begin position="23"/>
        <end position="195"/>
    </location>
</feature>
<dbReference type="NCBIfam" id="TIGR00179">
    <property type="entry name" value="murB"/>
    <property type="match status" value="1"/>
</dbReference>
<accession>A0A1E2V7L8</accession>
<dbReference type="GO" id="GO:0009252">
    <property type="term" value="P:peptidoglycan biosynthetic process"/>
    <property type="evidence" value="ECO:0007669"/>
    <property type="project" value="UniProtKB-UniRule"/>
</dbReference>
<evidence type="ECO:0000256" key="20">
    <source>
        <dbReference type="HAMAP-Rule" id="MF_00037"/>
    </source>
</evidence>